<dbReference type="Pfam" id="PF01025">
    <property type="entry name" value="GrpE"/>
    <property type="match status" value="1"/>
</dbReference>
<dbReference type="EMBL" id="JACHMO010000001">
    <property type="protein sequence ID" value="MBB5803009.1"/>
    <property type="molecule type" value="Genomic_DNA"/>
</dbReference>
<keyword evidence="1" id="KW-0143">Chaperone</keyword>
<evidence type="ECO:0000256" key="3">
    <source>
        <dbReference type="SAM" id="MobiDB-lite"/>
    </source>
</evidence>
<dbReference type="InterPro" id="IPR009012">
    <property type="entry name" value="GrpE_head"/>
</dbReference>
<dbReference type="InterPro" id="IPR000740">
    <property type="entry name" value="GrpE"/>
</dbReference>
<dbReference type="GO" id="GO:0000774">
    <property type="term" value="F:adenyl-nucleotide exchange factor activity"/>
    <property type="evidence" value="ECO:0007669"/>
    <property type="project" value="InterPro"/>
</dbReference>
<dbReference type="RefSeq" id="WP_184920092.1">
    <property type="nucleotide sequence ID" value="NZ_JACHMO010000001.1"/>
</dbReference>
<evidence type="ECO:0000256" key="2">
    <source>
        <dbReference type="SAM" id="Coils"/>
    </source>
</evidence>
<keyword evidence="5" id="KW-1185">Reference proteome</keyword>
<feature type="region of interest" description="Disordered" evidence="3">
    <location>
        <begin position="181"/>
        <end position="364"/>
    </location>
</feature>
<dbReference type="Proteomes" id="UP000552097">
    <property type="component" value="Unassembled WGS sequence"/>
</dbReference>
<organism evidence="4 5">
    <name type="scientific">Saccharothrix ecbatanensis</name>
    <dbReference type="NCBI Taxonomy" id="1105145"/>
    <lineage>
        <taxon>Bacteria</taxon>
        <taxon>Bacillati</taxon>
        <taxon>Actinomycetota</taxon>
        <taxon>Actinomycetes</taxon>
        <taxon>Pseudonocardiales</taxon>
        <taxon>Pseudonocardiaceae</taxon>
        <taxon>Saccharothrix</taxon>
    </lineage>
</organism>
<dbReference type="GO" id="GO:0051087">
    <property type="term" value="F:protein-folding chaperone binding"/>
    <property type="evidence" value="ECO:0007669"/>
    <property type="project" value="InterPro"/>
</dbReference>
<dbReference type="SUPFAM" id="SSF51064">
    <property type="entry name" value="Head domain of nucleotide exchange factor GrpE"/>
    <property type="match status" value="1"/>
</dbReference>
<dbReference type="GO" id="GO:0006457">
    <property type="term" value="P:protein folding"/>
    <property type="evidence" value="ECO:0007669"/>
    <property type="project" value="InterPro"/>
</dbReference>
<evidence type="ECO:0000313" key="4">
    <source>
        <dbReference type="EMBL" id="MBB5803009.1"/>
    </source>
</evidence>
<accession>A0A7W9M0J2</accession>
<feature type="compositionally biased region" description="Low complexity" evidence="3">
    <location>
        <begin position="182"/>
        <end position="345"/>
    </location>
</feature>
<reference evidence="4 5" key="1">
    <citation type="submission" date="2020-08" db="EMBL/GenBank/DDBJ databases">
        <title>Sequencing the genomes of 1000 actinobacteria strains.</title>
        <authorList>
            <person name="Klenk H.-P."/>
        </authorList>
    </citation>
    <scope>NUCLEOTIDE SEQUENCE [LARGE SCALE GENOMIC DNA]</scope>
    <source>
        <strain evidence="4 5">DSM 45486</strain>
    </source>
</reference>
<name>A0A7W9M0J2_9PSEU</name>
<dbReference type="Gene3D" id="2.30.22.10">
    <property type="entry name" value="Head domain of nucleotide exchange factor GrpE"/>
    <property type="match status" value="1"/>
</dbReference>
<evidence type="ECO:0000256" key="1">
    <source>
        <dbReference type="ARBA" id="ARBA00023186"/>
    </source>
</evidence>
<evidence type="ECO:0000313" key="5">
    <source>
        <dbReference type="Proteomes" id="UP000552097"/>
    </source>
</evidence>
<proteinExistence type="predicted"/>
<gene>
    <name evidence="4" type="ORF">F4560_002777</name>
</gene>
<feature type="compositionally biased region" description="Low complexity" evidence="3">
    <location>
        <begin position="354"/>
        <end position="364"/>
    </location>
</feature>
<comment type="caution">
    <text evidence="4">The sequence shown here is derived from an EMBL/GenBank/DDBJ whole genome shotgun (WGS) entry which is preliminary data.</text>
</comment>
<sequence length="364" mass="35626">MDQETRTDTEQRLEQISKLLEEVVDDNTAVVASMNQLAQSQQAMAADLSREVAALRGEVAGGLAYRTLKDLVIELTSPLAAMEAMIAAADFTDPDAVATHVRSLTATLRAVLGRMGATPIVVDVGAEVFDPVWHRCVGVLDPDESPFPGAAPRTVVRVVEEGYVLDGRLLTPATVEIQASRPGAAAPAADPAAPDGSVKPAGPTGPAAPDGAVKPAGPTGPAAPDGSVKPAGPTGPAAPDGSVKPAGPTGPAAPDGSVKPAGPTGPAAPDGSVKPAGPTGPAAPDGSVKPAGPTGPAAPDGSAKPAGPAESAEPAKPADPAKSAAPAGPAGPAKSAEPAEPADSAEPAKPDDPAVPAVDDPVSE</sequence>
<dbReference type="AlphaFoldDB" id="A0A7W9M0J2"/>
<feature type="coiled-coil region" evidence="2">
    <location>
        <begin position="6"/>
        <end position="58"/>
    </location>
</feature>
<protein>
    <submittedName>
        <fullName evidence="4">Molecular chaperone GrpE (Heat shock protein)</fullName>
    </submittedName>
</protein>
<keyword evidence="2" id="KW-0175">Coiled coil</keyword>
<keyword evidence="4" id="KW-0346">Stress response</keyword>
<dbReference type="GO" id="GO:0042803">
    <property type="term" value="F:protein homodimerization activity"/>
    <property type="evidence" value="ECO:0007669"/>
    <property type="project" value="InterPro"/>
</dbReference>